<dbReference type="EMBL" id="JAAGVY010000011">
    <property type="protein sequence ID" value="NEN23500.1"/>
    <property type="molecule type" value="Genomic_DNA"/>
</dbReference>
<sequence length="264" mass="30290">MATAAKKKTLSSEEKLRALYSLQLIDSRIDKIRTVRGELPLEVEDLEDDIAGLETRYKKMQDEAEELNDEVSSKKNAITDSKALIKKYKEQQDNVRNNREFESLSKELEYQDLEIKLAEKRIKEFKAKMDGKKQILDETKSELDGRKKDLETKRKELDEIVGETQKEEEALLKKSEEARAKIDDRLVTAYERIRTGSKNGLAVVPIDREASAGSYIKIPPQRQLDVAARQKIIVDEHSGRILVDAELAIEENEKMEAMLAKILK</sequence>
<proteinExistence type="predicted"/>
<organism evidence="2 3">
    <name type="scientific">Cryomorpha ignava</name>
    <dbReference type="NCBI Taxonomy" id="101383"/>
    <lineage>
        <taxon>Bacteria</taxon>
        <taxon>Pseudomonadati</taxon>
        <taxon>Bacteroidota</taxon>
        <taxon>Flavobacteriia</taxon>
        <taxon>Flavobacteriales</taxon>
        <taxon>Cryomorphaceae</taxon>
        <taxon>Cryomorpha</taxon>
    </lineage>
</organism>
<evidence type="ECO:0000313" key="2">
    <source>
        <dbReference type="EMBL" id="NEN23500.1"/>
    </source>
</evidence>
<evidence type="ECO:0000313" key="3">
    <source>
        <dbReference type="Proteomes" id="UP000486602"/>
    </source>
</evidence>
<protein>
    <recommendedName>
        <fullName evidence="4">C4-type zinc ribbon domain-containing protein</fullName>
    </recommendedName>
</protein>
<name>A0A7K3WPC0_9FLAO</name>
<keyword evidence="3" id="KW-1185">Reference proteome</keyword>
<dbReference type="InterPro" id="IPR052376">
    <property type="entry name" value="Oxidative_Scav/Glycosyltrans"/>
</dbReference>
<evidence type="ECO:0000256" key="1">
    <source>
        <dbReference type="SAM" id="Coils"/>
    </source>
</evidence>
<comment type="caution">
    <text evidence="2">The sequence shown here is derived from an EMBL/GenBank/DDBJ whole genome shotgun (WGS) entry which is preliminary data.</text>
</comment>
<dbReference type="PANTHER" id="PTHR39082">
    <property type="entry name" value="PHOSPHOLIPASE C-BETA-2-RELATED"/>
    <property type="match status" value="1"/>
</dbReference>
<keyword evidence="1" id="KW-0175">Coiled coil</keyword>
<dbReference type="Gene3D" id="1.10.287.1490">
    <property type="match status" value="1"/>
</dbReference>
<gene>
    <name evidence="2" type="ORF">G3O08_08295</name>
</gene>
<dbReference type="RefSeq" id="WP_163284790.1">
    <property type="nucleotide sequence ID" value="NZ_JAAGVY010000011.1"/>
</dbReference>
<reference evidence="2 3" key="1">
    <citation type="submission" date="2020-02" db="EMBL/GenBank/DDBJ databases">
        <title>Out from the shadows clarifying the taxonomy of the family Cryomorphaceae and related taxa by utilizing the GTDB taxonomic framework.</title>
        <authorList>
            <person name="Bowman J.P."/>
        </authorList>
    </citation>
    <scope>NUCLEOTIDE SEQUENCE [LARGE SCALE GENOMIC DNA]</scope>
    <source>
        <strain evidence="2 3">QSSC 1-22</strain>
    </source>
</reference>
<dbReference type="PANTHER" id="PTHR39082:SF1">
    <property type="entry name" value="SCAVENGER RECEPTOR CLASS A MEMBER 3"/>
    <property type="match status" value="1"/>
</dbReference>
<feature type="coiled-coil region" evidence="1">
    <location>
        <begin position="43"/>
        <end position="167"/>
    </location>
</feature>
<accession>A0A7K3WPC0</accession>
<dbReference type="AlphaFoldDB" id="A0A7K3WPC0"/>
<dbReference type="Proteomes" id="UP000486602">
    <property type="component" value="Unassembled WGS sequence"/>
</dbReference>
<evidence type="ECO:0008006" key="4">
    <source>
        <dbReference type="Google" id="ProtNLM"/>
    </source>
</evidence>